<evidence type="ECO:0000259" key="2">
    <source>
        <dbReference type="PROSITE" id="PS50076"/>
    </source>
</evidence>
<feature type="compositionally biased region" description="Basic and acidic residues" evidence="1">
    <location>
        <begin position="233"/>
        <end position="251"/>
    </location>
</feature>
<sequence length="324" mass="36625">MEGFGQDLQGDEPSGDHYAVLQIPHTASEQDIKTAWRRLCRKLHPDKNLGEEDIYKTKFQAVQTAYEVLKDPAKRRDYDKKRDYSKAKTMGTDFNKSQPGPQATGTREWPSRQKPNRTPQAKAQTQPKQTPFDPYYRPFYGPSHDPFRGQNKNPQAKAQPRPKQPPFNSNYWPFYGSFQGPFRGQNKTPLRNVNPNSWYRAAPPNVWFGNTLKARQARTSPHFTAFCGGTGKEWTEKNQAREKSEQNDAKSDTGSPSTQATSTGSKTSGESSSASPADVLSFLANMAANKNEIDGNTLSQQIYDDTGERSLVWRRCRSSNVDNY</sequence>
<dbReference type="Gene3D" id="1.10.287.110">
    <property type="entry name" value="DnaJ domain"/>
    <property type="match status" value="1"/>
</dbReference>
<feature type="region of interest" description="Disordered" evidence="1">
    <location>
        <begin position="68"/>
        <end position="173"/>
    </location>
</feature>
<dbReference type="SMART" id="SM00271">
    <property type="entry name" value="DnaJ"/>
    <property type="match status" value="1"/>
</dbReference>
<organism evidence="3 4">
    <name type="scientific">Penicillium capsulatum</name>
    <dbReference type="NCBI Taxonomy" id="69766"/>
    <lineage>
        <taxon>Eukaryota</taxon>
        <taxon>Fungi</taxon>
        <taxon>Dikarya</taxon>
        <taxon>Ascomycota</taxon>
        <taxon>Pezizomycotina</taxon>
        <taxon>Eurotiomycetes</taxon>
        <taxon>Eurotiomycetidae</taxon>
        <taxon>Eurotiales</taxon>
        <taxon>Aspergillaceae</taxon>
        <taxon>Penicillium</taxon>
    </lineage>
</organism>
<dbReference type="PRINTS" id="PR00625">
    <property type="entry name" value="JDOMAIN"/>
</dbReference>
<protein>
    <recommendedName>
        <fullName evidence="2">J domain-containing protein</fullName>
    </recommendedName>
</protein>
<name>A0A9W9LFU1_9EURO</name>
<feature type="compositionally biased region" description="Low complexity" evidence="1">
    <location>
        <begin position="260"/>
        <end position="275"/>
    </location>
</feature>
<gene>
    <name evidence="3" type="ORF">N7492_009775</name>
</gene>
<dbReference type="GO" id="GO:0051082">
    <property type="term" value="F:unfolded protein binding"/>
    <property type="evidence" value="ECO:0007669"/>
    <property type="project" value="TreeGrafter"/>
</dbReference>
<dbReference type="InterPro" id="IPR018253">
    <property type="entry name" value="DnaJ_domain_CS"/>
</dbReference>
<dbReference type="AlphaFoldDB" id="A0A9W9LFU1"/>
<dbReference type="GO" id="GO:0042026">
    <property type="term" value="P:protein refolding"/>
    <property type="evidence" value="ECO:0007669"/>
    <property type="project" value="TreeGrafter"/>
</dbReference>
<dbReference type="InterPro" id="IPR001623">
    <property type="entry name" value="DnaJ_domain"/>
</dbReference>
<dbReference type="OrthoDB" id="10250354at2759"/>
<dbReference type="EMBL" id="JAPQKO010000007">
    <property type="protein sequence ID" value="KAJ5152495.1"/>
    <property type="molecule type" value="Genomic_DNA"/>
</dbReference>
<evidence type="ECO:0000313" key="4">
    <source>
        <dbReference type="Proteomes" id="UP001146351"/>
    </source>
</evidence>
<dbReference type="Pfam" id="PF00226">
    <property type="entry name" value="DnaJ"/>
    <property type="match status" value="1"/>
</dbReference>
<accession>A0A9W9LFU1</accession>
<feature type="compositionally biased region" description="Polar residues" evidence="1">
    <location>
        <begin position="116"/>
        <end position="129"/>
    </location>
</feature>
<feature type="compositionally biased region" description="Basic and acidic residues" evidence="1">
    <location>
        <begin position="68"/>
        <end position="86"/>
    </location>
</feature>
<dbReference type="PROSITE" id="PS50076">
    <property type="entry name" value="DNAJ_2"/>
    <property type="match status" value="1"/>
</dbReference>
<reference evidence="3" key="1">
    <citation type="submission" date="2022-11" db="EMBL/GenBank/DDBJ databases">
        <authorList>
            <person name="Petersen C."/>
        </authorList>
    </citation>
    <scope>NUCLEOTIDE SEQUENCE</scope>
    <source>
        <strain evidence="3">IBT 21917</strain>
    </source>
</reference>
<dbReference type="PANTHER" id="PTHR43096">
    <property type="entry name" value="DNAJ HOMOLOG 1, MITOCHONDRIAL-RELATED"/>
    <property type="match status" value="1"/>
</dbReference>
<dbReference type="InterPro" id="IPR036869">
    <property type="entry name" value="J_dom_sf"/>
</dbReference>
<feature type="region of interest" description="Disordered" evidence="1">
    <location>
        <begin position="223"/>
        <end position="276"/>
    </location>
</feature>
<dbReference type="SUPFAM" id="SSF46565">
    <property type="entry name" value="Chaperone J-domain"/>
    <property type="match status" value="1"/>
</dbReference>
<evidence type="ECO:0000256" key="1">
    <source>
        <dbReference type="SAM" id="MobiDB-lite"/>
    </source>
</evidence>
<reference evidence="3" key="2">
    <citation type="journal article" date="2023" name="IMA Fungus">
        <title>Comparative genomic study of the Penicillium genus elucidates a diverse pangenome and 15 lateral gene transfer events.</title>
        <authorList>
            <person name="Petersen C."/>
            <person name="Sorensen T."/>
            <person name="Nielsen M.R."/>
            <person name="Sondergaard T.E."/>
            <person name="Sorensen J.L."/>
            <person name="Fitzpatrick D.A."/>
            <person name="Frisvad J.C."/>
            <person name="Nielsen K.L."/>
        </authorList>
    </citation>
    <scope>NUCLEOTIDE SEQUENCE</scope>
    <source>
        <strain evidence="3">IBT 21917</strain>
    </source>
</reference>
<evidence type="ECO:0000313" key="3">
    <source>
        <dbReference type="EMBL" id="KAJ5152495.1"/>
    </source>
</evidence>
<comment type="caution">
    <text evidence="3">The sequence shown here is derived from an EMBL/GenBank/DDBJ whole genome shotgun (WGS) entry which is preliminary data.</text>
</comment>
<dbReference type="CDD" id="cd06257">
    <property type="entry name" value="DnaJ"/>
    <property type="match status" value="1"/>
</dbReference>
<keyword evidence="4" id="KW-1185">Reference proteome</keyword>
<dbReference type="PROSITE" id="PS00636">
    <property type="entry name" value="DNAJ_1"/>
    <property type="match status" value="1"/>
</dbReference>
<proteinExistence type="predicted"/>
<dbReference type="GO" id="GO:0005737">
    <property type="term" value="C:cytoplasm"/>
    <property type="evidence" value="ECO:0007669"/>
    <property type="project" value="TreeGrafter"/>
</dbReference>
<dbReference type="Proteomes" id="UP001146351">
    <property type="component" value="Unassembled WGS sequence"/>
</dbReference>
<dbReference type="PANTHER" id="PTHR43096:SF58">
    <property type="entry name" value="CHAPERONE DNAJ-DOMAIN SUPERFAMILY PROTEIN"/>
    <property type="match status" value="1"/>
</dbReference>
<feature type="compositionally biased region" description="Polar residues" evidence="1">
    <location>
        <begin position="92"/>
        <end position="105"/>
    </location>
</feature>
<feature type="domain" description="J" evidence="2">
    <location>
        <begin position="16"/>
        <end position="82"/>
    </location>
</feature>